<organism evidence="1 2">
    <name type="scientific">Streptomyces cellulosae</name>
    <dbReference type="NCBI Taxonomy" id="1968"/>
    <lineage>
        <taxon>Bacteria</taxon>
        <taxon>Bacillati</taxon>
        <taxon>Actinomycetota</taxon>
        <taxon>Actinomycetes</taxon>
        <taxon>Kitasatosporales</taxon>
        <taxon>Streptomycetaceae</taxon>
        <taxon>Streptomyces</taxon>
    </lineage>
</organism>
<proteinExistence type="predicted"/>
<dbReference type="Proteomes" id="UP001612415">
    <property type="component" value="Unassembled WGS sequence"/>
</dbReference>
<evidence type="ECO:0000313" key="1">
    <source>
        <dbReference type="EMBL" id="MFI5681744.1"/>
    </source>
</evidence>
<sequence>MESTLPLHRHEPNTLVKMAKHLHQRTGGMIGSLSHLIRAAAISAILDSTECITRTRVKNICIDHSSESSARGRTASLRTG</sequence>
<evidence type="ECO:0000313" key="2">
    <source>
        <dbReference type="Proteomes" id="UP001612415"/>
    </source>
</evidence>
<name>A0ABW7YH42_STRCE</name>
<comment type="caution">
    <text evidence="1">The sequence shown here is derived from an EMBL/GenBank/DDBJ whole genome shotgun (WGS) entry which is preliminary data.</text>
</comment>
<protein>
    <recommendedName>
        <fullName evidence="3">Transposase</fullName>
    </recommendedName>
</protein>
<dbReference type="EMBL" id="JBITDC010000033">
    <property type="protein sequence ID" value="MFI5681744.1"/>
    <property type="molecule type" value="Genomic_DNA"/>
</dbReference>
<gene>
    <name evidence="1" type="ORF">ACIA8P_45430</name>
</gene>
<accession>A0ABW7YH42</accession>
<dbReference type="RefSeq" id="WP_398662673.1">
    <property type="nucleotide sequence ID" value="NZ_JBITDC010000033.1"/>
</dbReference>
<evidence type="ECO:0008006" key="3">
    <source>
        <dbReference type="Google" id="ProtNLM"/>
    </source>
</evidence>
<keyword evidence="2" id="KW-1185">Reference proteome</keyword>
<reference evidence="1 2" key="1">
    <citation type="submission" date="2024-10" db="EMBL/GenBank/DDBJ databases">
        <title>The Natural Products Discovery Center: Release of the First 8490 Sequenced Strains for Exploring Actinobacteria Biosynthetic Diversity.</title>
        <authorList>
            <person name="Kalkreuter E."/>
            <person name="Kautsar S.A."/>
            <person name="Yang D."/>
            <person name="Bader C.D."/>
            <person name="Teijaro C.N."/>
            <person name="Fluegel L."/>
            <person name="Davis C.M."/>
            <person name="Simpson J.R."/>
            <person name="Lauterbach L."/>
            <person name="Steele A.D."/>
            <person name="Gui C."/>
            <person name="Meng S."/>
            <person name="Li G."/>
            <person name="Viehrig K."/>
            <person name="Ye F."/>
            <person name="Su P."/>
            <person name="Kiefer A.F."/>
            <person name="Nichols A."/>
            <person name="Cepeda A.J."/>
            <person name="Yan W."/>
            <person name="Fan B."/>
            <person name="Jiang Y."/>
            <person name="Adhikari A."/>
            <person name="Zheng C.-J."/>
            <person name="Schuster L."/>
            <person name="Cowan T.M."/>
            <person name="Smanski M.J."/>
            <person name="Chevrette M.G."/>
            <person name="De Carvalho L.P.S."/>
            <person name="Shen B."/>
        </authorList>
    </citation>
    <scope>NUCLEOTIDE SEQUENCE [LARGE SCALE GENOMIC DNA]</scope>
    <source>
        <strain evidence="1 2">NPDC051599</strain>
    </source>
</reference>